<evidence type="ECO:0000256" key="2">
    <source>
        <dbReference type="ARBA" id="ARBA00022472"/>
    </source>
</evidence>
<dbReference type="Pfam" id="PF02536">
    <property type="entry name" value="mTERF"/>
    <property type="match status" value="2"/>
</dbReference>
<evidence type="ECO:0000313" key="4">
    <source>
        <dbReference type="EMBL" id="KAL3830654.1"/>
    </source>
</evidence>
<keyword evidence="5" id="KW-1185">Reference proteome</keyword>
<dbReference type="Gene3D" id="1.25.70.10">
    <property type="entry name" value="Transcription termination factor 3, mitochondrial"/>
    <property type="match status" value="1"/>
</dbReference>
<dbReference type="PANTHER" id="PTHR13068">
    <property type="entry name" value="CGI-12 PROTEIN-RELATED"/>
    <property type="match status" value="1"/>
</dbReference>
<keyword evidence="2" id="KW-0806">Transcription termination</keyword>
<proteinExistence type="inferred from homology"/>
<dbReference type="FunFam" id="1.25.70.10:FF:000001">
    <property type="entry name" value="Mitochondrial transcription termination factor-like"/>
    <property type="match status" value="1"/>
</dbReference>
<keyword evidence="2" id="KW-0805">Transcription regulation</keyword>
<protein>
    <submittedName>
        <fullName evidence="4">Uncharacterized protein</fullName>
    </submittedName>
</protein>
<comment type="caution">
    <text evidence="4">The sequence shown here is derived from an EMBL/GenBank/DDBJ whole genome shotgun (WGS) entry which is preliminary data.</text>
</comment>
<keyword evidence="2" id="KW-0804">Transcription</keyword>
<dbReference type="AlphaFoldDB" id="A0ABD3T184"/>
<gene>
    <name evidence="4" type="ORF">ACJIZ3_019456</name>
</gene>
<dbReference type="PANTHER" id="PTHR13068:SF130">
    <property type="entry name" value="TRANSCRIPTION TERMINATION FACTOR MTERF6, CHLOROPLASTIC_MITOCHONDRIAL-LIKE"/>
    <property type="match status" value="1"/>
</dbReference>
<dbReference type="EMBL" id="JBJXBP010000005">
    <property type="protein sequence ID" value="KAL3830654.1"/>
    <property type="molecule type" value="Genomic_DNA"/>
</dbReference>
<dbReference type="InterPro" id="IPR038538">
    <property type="entry name" value="MTERF_sf"/>
</dbReference>
<dbReference type="SMART" id="SM00733">
    <property type="entry name" value="Mterf"/>
    <property type="match status" value="7"/>
</dbReference>
<evidence type="ECO:0000313" key="5">
    <source>
        <dbReference type="Proteomes" id="UP001634393"/>
    </source>
</evidence>
<organism evidence="4 5">
    <name type="scientific">Penstemon smallii</name>
    <dbReference type="NCBI Taxonomy" id="265156"/>
    <lineage>
        <taxon>Eukaryota</taxon>
        <taxon>Viridiplantae</taxon>
        <taxon>Streptophyta</taxon>
        <taxon>Embryophyta</taxon>
        <taxon>Tracheophyta</taxon>
        <taxon>Spermatophyta</taxon>
        <taxon>Magnoliopsida</taxon>
        <taxon>eudicotyledons</taxon>
        <taxon>Gunneridae</taxon>
        <taxon>Pentapetalae</taxon>
        <taxon>asterids</taxon>
        <taxon>lamiids</taxon>
        <taxon>Lamiales</taxon>
        <taxon>Plantaginaceae</taxon>
        <taxon>Cheloneae</taxon>
        <taxon>Penstemon</taxon>
    </lineage>
</organism>
<dbReference type="GO" id="GO:0006353">
    <property type="term" value="P:DNA-templated transcription termination"/>
    <property type="evidence" value="ECO:0007669"/>
    <property type="project" value="UniProtKB-KW"/>
</dbReference>
<accession>A0ABD3T184</accession>
<sequence>MIVVRFRHSHNCKNPLSFVYKSHVYLSTSIEKQPPAVTTTSTVSEFLLQKHKFSPQTAARVSSVLTHIKHPENSDSVISFFKENGFSNTQLEKIVKYRPSFLSSNLEKSIKPKIKIFQDLGFSSDDIAKLISVYPAILHCSPNNRVIPSLSILKGFLGSEAEVARVIRICGALLTRDLEKILIPNVKFLESCGVKMGQIKKLFHNFPRYFLHKPEMVKKFVNRVDVMGVSRSSKMFVHAVGIAFSMNDKCWELKLQALRNMGFSENDIAVAFRKSPMAFASRVEKMKAVMNVLLATGKYSMPCIIRSPASFTRSIEKKFKPQFKVLEILESHNLIKKWPPLATLCAMSEKKFYGKYVGPYLDKVGHVYVEKSDAPCSKNGGEQYKMRSDCFPRLKSVASIVS</sequence>
<dbReference type="Proteomes" id="UP001634393">
    <property type="component" value="Unassembled WGS sequence"/>
</dbReference>
<comment type="similarity">
    <text evidence="1">Belongs to the mTERF family.</text>
</comment>
<dbReference type="InterPro" id="IPR003690">
    <property type="entry name" value="MTERF"/>
</dbReference>
<evidence type="ECO:0000256" key="3">
    <source>
        <dbReference type="ARBA" id="ARBA00022946"/>
    </source>
</evidence>
<name>A0ABD3T184_9LAMI</name>
<keyword evidence="3" id="KW-0809">Transit peptide</keyword>
<reference evidence="4 5" key="1">
    <citation type="submission" date="2024-12" db="EMBL/GenBank/DDBJ databases">
        <title>The unique morphological basis and parallel evolutionary history of personate flowers in Penstemon.</title>
        <authorList>
            <person name="Depatie T.H."/>
            <person name="Wessinger C.A."/>
        </authorList>
    </citation>
    <scope>NUCLEOTIDE SEQUENCE [LARGE SCALE GENOMIC DNA]</scope>
    <source>
        <strain evidence="4">WTNN_2</strain>
        <tissue evidence="4">Leaf</tissue>
    </source>
</reference>
<evidence type="ECO:0000256" key="1">
    <source>
        <dbReference type="ARBA" id="ARBA00007692"/>
    </source>
</evidence>